<dbReference type="Pfam" id="PF05019">
    <property type="entry name" value="Coq4"/>
    <property type="match status" value="1"/>
</dbReference>
<comment type="catalytic activity">
    <reaction evidence="7">
        <text>a 4-hydroxy-3-methoxy-5-(all-trans-polyprenyl)benzoate + H(+) = a 2-methoxy-6-(all-trans-polyprenyl)phenol + CO2</text>
        <dbReference type="Rhea" id="RHEA:81179"/>
        <dbReference type="Rhea" id="RHEA-COMP:9551"/>
        <dbReference type="Rhea" id="RHEA-COMP:10931"/>
        <dbReference type="ChEBI" id="CHEBI:15378"/>
        <dbReference type="ChEBI" id="CHEBI:16526"/>
        <dbReference type="ChEBI" id="CHEBI:62731"/>
        <dbReference type="ChEBI" id="CHEBI:84443"/>
        <dbReference type="EC" id="4.1.1.130"/>
    </reaction>
</comment>
<comment type="similarity">
    <text evidence="7">Belongs to the COQ4 family.</text>
</comment>
<dbReference type="PANTHER" id="PTHR12922">
    <property type="entry name" value="UBIQUINONE BIOSYNTHESIS PROTEIN"/>
    <property type="match status" value="1"/>
</dbReference>
<comment type="cofactor">
    <cofactor evidence="7">
        <name>Zn(2+)</name>
        <dbReference type="ChEBI" id="CHEBI:29105"/>
    </cofactor>
</comment>
<keyword evidence="1 7" id="KW-0831">Ubiquinone biosynthesis</keyword>
<feature type="binding site" evidence="7">
    <location>
        <position position="201"/>
    </location>
    <ligand>
        <name>Zn(2+)</name>
        <dbReference type="ChEBI" id="CHEBI:29105"/>
    </ligand>
</feature>
<evidence type="ECO:0000256" key="7">
    <source>
        <dbReference type="HAMAP-Rule" id="MF_03111"/>
    </source>
</evidence>
<dbReference type="PROSITE" id="PS51318">
    <property type="entry name" value="TAT"/>
    <property type="match status" value="1"/>
</dbReference>
<dbReference type="InterPro" id="IPR027540">
    <property type="entry name" value="Coq4_euk"/>
</dbReference>
<dbReference type="HAMAP" id="MF_03111">
    <property type="entry name" value="Coq4"/>
    <property type="match status" value="1"/>
</dbReference>
<evidence type="ECO:0000313" key="8">
    <source>
        <dbReference type="EMBL" id="KAJ1726965.1"/>
    </source>
</evidence>
<gene>
    <name evidence="7 8" type="primary">COQ4</name>
    <name evidence="8" type="ORF">LPJ61_004844</name>
</gene>
<evidence type="ECO:0000256" key="3">
    <source>
        <dbReference type="ARBA" id="ARBA00023128"/>
    </source>
</evidence>
<keyword evidence="4 7" id="KW-0472">Membrane</keyword>
<evidence type="ECO:0000256" key="4">
    <source>
        <dbReference type="ARBA" id="ARBA00023136"/>
    </source>
</evidence>
<keyword evidence="8" id="KW-0830">Ubiquinone</keyword>
<organism evidence="8 9">
    <name type="scientific">Coemansia biformis</name>
    <dbReference type="NCBI Taxonomy" id="1286918"/>
    <lineage>
        <taxon>Eukaryota</taxon>
        <taxon>Fungi</taxon>
        <taxon>Fungi incertae sedis</taxon>
        <taxon>Zoopagomycota</taxon>
        <taxon>Kickxellomycotina</taxon>
        <taxon>Kickxellomycetes</taxon>
        <taxon>Kickxellales</taxon>
        <taxon>Kickxellaceae</taxon>
        <taxon>Coemansia</taxon>
    </lineage>
</organism>
<feature type="binding site" evidence="7">
    <location>
        <position position="185"/>
    </location>
    <ligand>
        <name>Zn(2+)</name>
        <dbReference type="ChEBI" id="CHEBI:29105"/>
    </ligand>
</feature>
<dbReference type="GO" id="GO:0008270">
    <property type="term" value="F:zinc ion binding"/>
    <property type="evidence" value="ECO:0007669"/>
    <property type="project" value="UniProtKB-UniRule"/>
</dbReference>
<keyword evidence="5 7" id="KW-0456">Lyase</keyword>
<dbReference type="OrthoDB" id="4249at2759"/>
<comment type="subcellular location">
    <subcellularLocation>
        <location evidence="7">Mitochondrion inner membrane</location>
        <topology evidence="7">Peripheral membrane protein</topology>
        <orientation evidence="7">Matrix side</orientation>
    </subcellularLocation>
</comment>
<evidence type="ECO:0000256" key="5">
    <source>
        <dbReference type="ARBA" id="ARBA00023239"/>
    </source>
</evidence>
<dbReference type="InterPro" id="IPR007715">
    <property type="entry name" value="Coq4"/>
</dbReference>
<evidence type="ECO:0000313" key="9">
    <source>
        <dbReference type="Proteomes" id="UP001143981"/>
    </source>
</evidence>
<dbReference type="GO" id="GO:0031314">
    <property type="term" value="C:extrinsic component of mitochondrial inner membrane"/>
    <property type="evidence" value="ECO:0007669"/>
    <property type="project" value="UniProtKB-UniRule"/>
</dbReference>
<comment type="subunit">
    <text evidence="7">Component of a multi-subunit COQ enzyme complex, composed of at least COQ3, COQ4, COQ5, COQ6, COQ7 and COQ9.</text>
</comment>
<reference evidence="8" key="1">
    <citation type="submission" date="2022-07" db="EMBL/GenBank/DDBJ databases">
        <title>Phylogenomic reconstructions and comparative analyses of Kickxellomycotina fungi.</title>
        <authorList>
            <person name="Reynolds N.K."/>
            <person name="Stajich J.E."/>
            <person name="Barry K."/>
            <person name="Grigoriev I.V."/>
            <person name="Crous P."/>
            <person name="Smith M.E."/>
        </authorList>
    </citation>
    <scope>NUCLEOTIDE SEQUENCE</scope>
    <source>
        <strain evidence="8">BCRC 34381</strain>
    </source>
</reference>
<keyword evidence="7" id="KW-0479">Metal-binding</keyword>
<evidence type="ECO:0000256" key="2">
    <source>
        <dbReference type="ARBA" id="ARBA00022792"/>
    </source>
</evidence>
<dbReference type="GO" id="GO:0120539">
    <property type="term" value="F:4-hydroxy-3-methoxy-5-polyprenylbenzoate decarboxylase activity"/>
    <property type="evidence" value="ECO:0007669"/>
    <property type="project" value="UniProtKB-EC"/>
</dbReference>
<name>A0A9W8CWV4_9FUNG</name>
<dbReference type="PANTHER" id="PTHR12922:SF7">
    <property type="entry name" value="UBIQUINONE BIOSYNTHESIS PROTEIN COQ4 HOMOLOG, MITOCHONDRIAL"/>
    <property type="match status" value="1"/>
</dbReference>
<comment type="pathway">
    <text evidence="7">Cofactor biosynthesis; ubiquinone biosynthesis.</text>
</comment>
<dbReference type="InterPro" id="IPR006311">
    <property type="entry name" value="TAT_signal"/>
</dbReference>
<evidence type="ECO:0000256" key="6">
    <source>
        <dbReference type="ARBA" id="ARBA00081568"/>
    </source>
</evidence>
<comment type="caution">
    <text evidence="8">The sequence shown here is derived from an EMBL/GenBank/DDBJ whole genome shotgun (WGS) entry which is preliminary data.</text>
</comment>
<dbReference type="AlphaFoldDB" id="A0A9W8CWV4"/>
<accession>A0A9W8CWV4</accession>
<keyword evidence="2 7" id="KW-0999">Mitochondrion inner membrane</keyword>
<dbReference type="EMBL" id="JANBOI010001282">
    <property type="protein sequence ID" value="KAJ1726965.1"/>
    <property type="molecule type" value="Genomic_DNA"/>
</dbReference>
<evidence type="ECO:0000256" key="1">
    <source>
        <dbReference type="ARBA" id="ARBA00022688"/>
    </source>
</evidence>
<sequence length="291" mass="31860">MLTGLISGIGRRAVPAAALAGAAAATAALAGAAAATARALAAFTSPDARPGSTRSMEPLYATHRPTTGLQKAFVATGAALMAFGDPVDGSHIAVLGDATANGWFGRMRRQMLASESGRRILRERPEISFTDATWEALGSLPAGSFGRSYYEQMARNGISWSTRPPVRFVDNEEDAYMLLRFRQCHDFYHTVLDMDISVVEELAIKVFEWQQTGLPVGLIASLAGPLRLPPDELRRFLRDYLPWALQCGSQAKPIIAVNWEEMWHRPIDDVRREMGVWLLPERNGNARSPSH</sequence>
<feature type="binding site" evidence="7">
    <location>
        <position position="186"/>
    </location>
    <ligand>
        <name>Zn(2+)</name>
        <dbReference type="ChEBI" id="CHEBI:29105"/>
    </ligand>
</feature>
<feature type="binding site" evidence="7">
    <location>
        <position position="189"/>
    </location>
    <ligand>
        <name>Zn(2+)</name>
        <dbReference type="ChEBI" id="CHEBI:29105"/>
    </ligand>
</feature>
<keyword evidence="3 7" id="KW-0496">Mitochondrion</keyword>
<dbReference type="Proteomes" id="UP001143981">
    <property type="component" value="Unassembled WGS sequence"/>
</dbReference>
<comment type="function">
    <text evidence="7">Lyase that catalyzes the C1-decarboxylation of 4-hydroxy-3-methoxy-5-(all-trans-polyprenyl)benzoic acid into 2-methoxy-6-(all-trans-polyprenyl)phenol during ubiquinone biosynthesis.</text>
</comment>
<proteinExistence type="inferred from homology"/>
<keyword evidence="9" id="KW-1185">Reference proteome</keyword>
<keyword evidence="7" id="KW-0862">Zinc</keyword>
<protein>
    <recommendedName>
        <fullName evidence="6">4-hydroxy-3-methoxy-5-polyprenylbenzoate decarboxylase</fullName>
    </recommendedName>
</protein>